<dbReference type="PANTHER" id="PTHR30023">
    <property type="entry name" value="D-ALANYL-D-ALANINE CARBOXYPEPTIDASE"/>
    <property type="match status" value="1"/>
</dbReference>
<dbReference type="PRINTS" id="PR00922">
    <property type="entry name" value="DADACBPTASE3"/>
</dbReference>
<keyword evidence="2" id="KW-0378">Hydrolase</keyword>
<protein>
    <submittedName>
        <fullName evidence="3">D-alanyl-D-alanine carboxypeptidase</fullName>
    </submittedName>
</protein>
<name>W4PZ80_9BACI</name>
<dbReference type="GO" id="GO:0006508">
    <property type="term" value="P:proteolysis"/>
    <property type="evidence" value="ECO:0007669"/>
    <property type="project" value="InterPro"/>
</dbReference>
<dbReference type="Pfam" id="PF02113">
    <property type="entry name" value="Peptidase_S13"/>
    <property type="match status" value="1"/>
</dbReference>
<accession>W4PZ80</accession>
<dbReference type="GO" id="GO:0004185">
    <property type="term" value="F:serine-type carboxypeptidase activity"/>
    <property type="evidence" value="ECO:0007669"/>
    <property type="project" value="InterPro"/>
</dbReference>
<evidence type="ECO:0000313" key="4">
    <source>
        <dbReference type="Proteomes" id="UP000018890"/>
    </source>
</evidence>
<dbReference type="Proteomes" id="UP000018890">
    <property type="component" value="Unassembled WGS sequence"/>
</dbReference>
<gene>
    <name evidence="3" type="ORF">JCM9140_1123</name>
</gene>
<dbReference type="SUPFAM" id="SSF56601">
    <property type="entry name" value="beta-lactamase/transpeptidase-like"/>
    <property type="match status" value="1"/>
</dbReference>
<sequence length="115" mass="12682">MKKELVNLGINPEKILMRDGSGISHVNLVSPNQITQLLFAVQRQQWFSSFLESLPVAGGRDRLDRGTLYSRLSQTEASGKVRAKTGTITSVSTLSGYVDTNRGILLYSQSCSIMF</sequence>
<comment type="similarity">
    <text evidence="1">Belongs to the peptidase S13 family.</text>
</comment>
<keyword evidence="3" id="KW-0645">Protease</keyword>
<dbReference type="InterPro" id="IPR012338">
    <property type="entry name" value="Beta-lactam/transpept-like"/>
</dbReference>
<dbReference type="EMBL" id="BAUT01000007">
    <property type="protein sequence ID" value="GAE25146.1"/>
    <property type="molecule type" value="Genomic_DNA"/>
</dbReference>
<proteinExistence type="inferred from homology"/>
<dbReference type="GO" id="GO:0000270">
    <property type="term" value="P:peptidoglycan metabolic process"/>
    <property type="evidence" value="ECO:0007669"/>
    <property type="project" value="TreeGrafter"/>
</dbReference>
<comment type="caution">
    <text evidence="3">The sequence shown here is derived from an EMBL/GenBank/DDBJ whole genome shotgun (WGS) entry which is preliminary data.</text>
</comment>
<dbReference type="STRING" id="1236970.JCM9140_1123"/>
<dbReference type="AlphaFoldDB" id="W4PZ80"/>
<dbReference type="InterPro" id="IPR000667">
    <property type="entry name" value="Peptidase_S13"/>
</dbReference>
<evidence type="ECO:0000256" key="2">
    <source>
        <dbReference type="ARBA" id="ARBA00022801"/>
    </source>
</evidence>
<keyword evidence="3" id="KW-0121">Carboxypeptidase</keyword>
<evidence type="ECO:0000256" key="1">
    <source>
        <dbReference type="ARBA" id="ARBA00006096"/>
    </source>
</evidence>
<dbReference type="Gene3D" id="3.40.710.10">
    <property type="entry name" value="DD-peptidase/beta-lactamase superfamily"/>
    <property type="match status" value="1"/>
</dbReference>
<keyword evidence="4" id="KW-1185">Reference proteome</keyword>
<dbReference type="PANTHER" id="PTHR30023:SF0">
    <property type="entry name" value="PENICILLIN-SENSITIVE CARBOXYPEPTIDASE A"/>
    <property type="match status" value="1"/>
</dbReference>
<organism evidence="3 4">
    <name type="scientific">Halalkalibacter wakoensis JCM 9140</name>
    <dbReference type="NCBI Taxonomy" id="1236970"/>
    <lineage>
        <taxon>Bacteria</taxon>
        <taxon>Bacillati</taxon>
        <taxon>Bacillota</taxon>
        <taxon>Bacilli</taxon>
        <taxon>Bacillales</taxon>
        <taxon>Bacillaceae</taxon>
        <taxon>Halalkalibacter</taxon>
    </lineage>
</organism>
<evidence type="ECO:0000313" key="3">
    <source>
        <dbReference type="EMBL" id="GAE25146.1"/>
    </source>
</evidence>
<reference evidence="3" key="1">
    <citation type="journal article" date="2014" name="Genome Announc.">
        <title>Draft Genome Sequences of Three Alkaliphilic Bacillus Strains, Bacillus wakoensis JCM 9140T, Bacillus akibai JCM 9157T, and Bacillus hemicellulosilyticus JCM 9152T.</title>
        <authorList>
            <person name="Yuki M."/>
            <person name="Oshima K."/>
            <person name="Suda W."/>
            <person name="Oshida Y."/>
            <person name="Kitamura K."/>
            <person name="Iida T."/>
            <person name="Hattori M."/>
            <person name="Ohkuma M."/>
        </authorList>
    </citation>
    <scope>NUCLEOTIDE SEQUENCE [LARGE SCALE GENOMIC DNA]</scope>
    <source>
        <strain evidence="3">JCM 9140</strain>
    </source>
</reference>